<dbReference type="InterPro" id="IPR015174">
    <property type="entry name" value="MIF4G-like_typ-2"/>
</dbReference>
<evidence type="ECO:0000259" key="7">
    <source>
        <dbReference type="SMART" id="SM00543"/>
    </source>
</evidence>
<dbReference type="GO" id="GO:0008380">
    <property type="term" value="P:RNA splicing"/>
    <property type="evidence" value="ECO:0007669"/>
    <property type="project" value="UniProtKB-KW"/>
</dbReference>
<dbReference type="OrthoDB" id="10252707at2759"/>
<evidence type="ECO:0000256" key="1">
    <source>
        <dbReference type="ARBA" id="ARBA00004123"/>
    </source>
</evidence>
<evidence type="ECO:0000256" key="5">
    <source>
        <dbReference type="ARBA" id="ARBA00023242"/>
    </source>
</evidence>
<sequence>MTAVVEDMLSEVVDNGRLGGGRRGGSAGGYRDVDEFGRERRNKPHHKKPYERPGRGGGRGGGHGGGGGPVGPMDEAKEIESRLSSLIVKVGDKNTPTLQNNLEALSVVLEKDYTKHELTVLRTFRQCVLELPWKATVYSTLAGLLNAKNSETGAKVISLMHAVLRKSLAQGDWGSVKVLMRFFALLVNTNAISPGSLVSMLDVFLAPVAALDGGAAAVSASNNCYVFIVLSTLLWAGRSLKEHAPGELEQRVALATRYVQSQMEVNQSNRLATVFHDALPKGTNVLASLLDTLRAVAGNAWKIDAIFAPHEMFGAEFAQAAQHELPELELPSGLAASAFYTPSEFLQLVPSPPDQAVRRYVMQDLIADTLTQLEGNRKDCGKCLMQVHGLCNEDVCVAMTGTAHPEEIDPESTLVFEYMMAEVLFSFLLQLPEGLYREMYYTSLAIELRKAEPQTVTNVFETMVENIVSRSSSIDVECLNRLSNWLGVYISNFGFQWDWSKWEHVVSEPEDAPGRRFIYETLLKLIRLSYLDRVKTMLPDSYAPIIPAKAPTHNFKFTMQAMDERTRSVSVAMGKCLKSKGTVEQALDILQEHYSQWADVDDEARQALAREMLVEHVLLLGSKTFSHMLNAIEKFMPALQKFGDSPEAKLQIAKVTEDFWQRNPQFFAITIDKLINYRVIDPATVVAMLFDGAHVGSWCQFHYWEILHNTVKKVNMRVVQLQGRLEAAHAASNAMVSDDDAAAESQAAAESVEQVEATLALMMREQKDVVVSTAAHFVRLLSSSTGTASERDRAWLAGRYKEFLRTYRVQIMENVQTLEALVFTSDASDDARQAFEDMRKLSA</sequence>
<accession>A0A9W8BC63</accession>
<dbReference type="GO" id="GO:0006406">
    <property type="term" value="P:mRNA export from nucleus"/>
    <property type="evidence" value="ECO:0007669"/>
    <property type="project" value="InterPro"/>
</dbReference>
<reference evidence="8" key="1">
    <citation type="submission" date="2022-07" db="EMBL/GenBank/DDBJ databases">
        <title>Phylogenomic reconstructions and comparative analyses of Kickxellomycotina fungi.</title>
        <authorList>
            <person name="Reynolds N.K."/>
            <person name="Stajich J.E."/>
            <person name="Barry K."/>
            <person name="Grigoriev I.V."/>
            <person name="Crous P."/>
            <person name="Smith M.E."/>
        </authorList>
    </citation>
    <scope>NUCLEOTIDE SEQUENCE</scope>
    <source>
        <strain evidence="8">IMI 214461</strain>
    </source>
</reference>
<dbReference type="Pfam" id="PF09090">
    <property type="entry name" value="MIF4G_like_2"/>
    <property type="match status" value="1"/>
</dbReference>
<dbReference type="InterPro" id="IPR027159">
    <property type="entry name" value="CBP80"/>
</dbReference>
<dbReference type="Pfam" id="PF09088">
    <property type="entry name" value="MIF4G_like"/>
    <property type="match status" value="1"/>
</dbReference>
<evidence type="ECO:0000313" key="8">
    <source>
        <dbReference type="EMBL" id="KAJ2002348.1"/>
    </source>
</evidence>
<dbReference type="GO" id="GO:0003729">
    <property type="term" value="F:mRNA binding"/>
    <property type="evidence" value="ECO:0007669"/>
    <property type="project" value="TreeGrafter"/>
</dbReference>
<dbReference type="InterPro" id="IPR016024">
    <property type="entry name" value="ARM-type_fold"/>
</dbReference>
<feature type="compositionally biased region" description="Basic residues" evidence="6">
    <location>
        <begin position="40"/>
        <end position="49"/>
    </location>
</feature>
<feature type="compositionally biased region" description="Gly residues" evidence="6">
    <location>
        <begin position="17"/>
        <end position="28"/>
    </location>
</feature>
<dbReference type="GO" id="GO:0005634">
    <property type="term" value="C:nucleus"/>
    <property type="evidence" value="ECO:0007669"/>
    <property type="project" value="UniProtKB-SubCell"/>
</dbReference>
<evidence type="ECO:0000256" key="4">
    <source>
        <dbReference type="ARBA" id="ARBA00023187"/>
    </source>
</evidence>
<protein>
    <submittedName>
        <fullName evidence="8">Nuclear cap-binding protein subunit 1</fullName>
    </submittedName>
</protein>
<dbReference type="AlphaFoldDB" id="A0A9W8BC63"/>
<keyword evidence="4" id="KW-0508">mRNA splicing</keyword>
<dbReference type="GO" id="GO:0006397">
    <property type="term" value="P:mRNA processing"/>
    <property type="evidence" value="ECO:0007669"/>
    <property type="project" value="UniProtKB-KW"/>
</dbReference>
<keyword evidence="3" id="KW-0507">mRNA processing</keyword>
<dbReference type="PANTHER" id="PTHR12412:SF2">
    <property type="entry name" value="NUCLEAR CAP-BINDING PROTEIN SUBUNIT 1"/>
    <property type="match status" value="1"/>
</dbReference>
<dbReference type="InterPro" id="IPR015172">
    <property type="entry name" value="MIF4G-like_typ-1"/>
</dbReference>
<dbReference type="SMART" id="SM00543">
    <property type="entry name" value="MIF4G"/>
    <property type="match status" value="1"/>
</dbReference>
<dbReference type="Proteomes" id="UP001150907">
    <property type="component" value="Unassembled WGS sequence"/>
</dbReference>
<comment type="caution">
    <text evidence="8">The sequence shown here is derived from an EMBL/GenBank/DDBJ whole genome shotgun (WGS) entry which is preliminary data.</text>
</comment>
<evidence type="ECO:0000256" key="6">
    <source>
        <dbReference type="SAM" id="MobiDB-lite"/>
    </source>
</evidence>
<keyword evidence="5" id="KW-0539">Nucleus</keyword>
<dbReference type="Pfam" id="PF02854">
    <property type="entry name" value="MIF4G"/>
    <property type="match status" value="1"/>
</dbReference>
<gene>
    <name evidence="8" type="primary">cbc1</name>
    <name evidence="8" type="ORF">H4R26_003653</name>
</gene>
<feature type="domain" description="MIF4G" evidence="7">
    <location>
        <begin position="80"/>
        <end position="281"/>
    </location>
</feature>
<comment type="subcellular location">
    <subcellularLocation>
        <location evidence="1">Nucleus</location>
    </subcellularLocation>
</comment>
<evidence type="ECO:0000313" key="9">
    <source>
        <dbReference type="Proteomes" id="UP001150907"/>
    </source>
</evidence>
<feature type="compositionally biased region" description="Gly residues" evidence="6">
    <location>
        <begin position="55"/>
        <end position="70"/>
    </location>
</feature>
<proteinExistence type="inferred from homology"/>
<dbReference type="GO" id="GO:0000184">
    <property type="term" value="P:nuclear-transcribed mRNA catabolic process, nonsense-mediated decay"/>
    <property type="evidence" value="ECO:0007669"/>
    <property type="project" value="TreeGrafter"/>
</dbReference>
<dbReference type="PANTHER" id="PTHR12412">
    <property type="entry name" value="CAP BINDING PROTEIN"/>
    <property type="match status" value="1"/>
</dbReference>
<dbReference type="EMBL" id="JANBQF010000310">
    <property type="protein sequence ID" value="KAJ2002348.1"/>
    <property type="molecule type" value="Genomic_DNA"/>
</dbReference>
<keyword evidence="9" id="KW-1185">Reference proteome</keyword>
<dbReference type="Gene3D" id="1.25.40.180">
    <property type="match status" value="3"/>
</dbReference>
<dbReference type="GO" id="GO:0000339">
    <property type="term" value="F:RNA cap binding"/>
    <property type="evidence" value="ECO:0007669"/>
    <property type="project" value="InterPro"/>
</dbReference>
<comment type="similarity">
    <text evidence="2">Belongs to the NCBP1 family.</text>
</comment>
<evidence type="ECO:0000256" key="3">
    <source>
        <dbReference type="ARBA" id="ARBA00022664"/>
    </source>
</evidence>
<evidence type="ECO:0000256" key="2">
    <source>
        <dbReference type="ARBA" id="ARBA00007413"/>
    </source>
</evidence>
<dbReference type="SUPFAM" id="SSF48371">
    <property type="entry name" value="ARM repeat"/>
    <property type="match status" value="3"/>
</dbReference>
<dbReference type="InterPro" id="IPR003890">
    <property type="entry name" value="MIF4G-like_typ-3"/>
</dbReference>
<organism evidence="8 9">
    <name type="scientific">Coemansia thaxteri</name>
    <dbReference type="NCBI Taxonomy" id="2663907"/>
    <lineage>
        <taxon>Eukaryota</taxon>
        <taxon>Fungi</taxon>
        <taxon>Fungi incertae sedis</taxon>
        <taxon>Zoopagomycota</taxon>
        <taxon>Kickxellomycotina</taxon>
        <taxon>Kickxellomycetes</taxon>
        <taxon>Kickxellales</taxon>
        <taxon>Kickxellaceae</taxon>
        <taxon>Coemansia</taxon>
    </lineage>
</organism>
<dbReference type="GO" id="GO:0005846">
    <property type="term" value="C:nuclear cap binding complex"/>
    <property type="evidence" value="ECO:0007669"/>
    <property type="project" value="InterPro"/>
</dbReference>
<name>A0A9W8BC63_9FUNG</name>
<feature type="region of interest" description="Disordered" evidence="6">
    <location>
        <begin position="13"/>
        <end position="74"/>
    </location>
</feature>